<feature type="signal peptide" evidence="1">
    <location>
        <begin position="1"/>
        <end position="19"/>
    </location>
</feature>
<dbReference type="GO" id="GO:0008236">
    <property type="term" value="F:serine-type peptidase activity"/>
    <property type="evidence" value="ECO:0007669"/>
    <property type="project" value="InterPro"/>
</dbReference>
<protein>
    <submittedName>
        <fullName evidence="4">S9 family peptidase</fullName>
    </submittedName>
</protein>
<dbReference type="PANTHER" id="PTHR11731:SF193">
    <property type="entry name" value="DIPEPTIDYL PEPTIDASE 9"/>
    <property type="match status" value="1"/>
</dbReference>
<dbReference type="InterPro" id="IPR050278">
    <property type="entry name" value="Serine_Prot_S9B/DPPIV"/>
</dbReference>
<feature type="domain" description="Peptidase S9 prolyl oligopeptidase catalytic" evidence="2">
    <location>
        <begin position="520"/>
        <end position="712"/>
    </location>
</feature>
<keyword evidence="1" id="KW-0732">Signal</keyword>
<evidence type="ECO:0000259" key="3">
    <source>
        <dbReference type="Pfam" id="PF00930"/>
    </source>
</evidence>
<proteinExistence type="predicted"/>
<dbReference type="InterPro" id="IPR002469">
    <property type="entry name" value="Peptidase_S9B_N"/>
</dbReference>
<feature type="chain" id="PRO_5029892336" evidence="1">
    <location>
        <begin position="20"/>
        <end position="713"/>
    </location>
</feature>
<dbReference type="Proteomes" id="UP000486602">
    <property type="component" value="Unassembled WGS sequence"/>
</dbReference>
<dbReference type="RefSeq" id="WP_163285746.1">
    <property type="nucleotide sequence ID" value="NZ_JAAGVY010000024.1"/>
</dbReference>
<dbReference type="Pfam" id="PF00930">
    <property type="entry name" value="DPPIV_N"/>
    <property type="match status" value="1"/>
</dbReference>
<accession>A0A7K3WS96</accession>
<keyword evidence="5" id="KW-1185">Reference proteome</keyword>
<evidence type="ECO:0000313" key="4">
    <source>
        <dbReference type="EMBL" id="NEN24354.1"/>
    </source>
</evidence>
<dbReference type="PANTHER" id="PTHR11731">
    <property type="entry name" value="PROTEASE FAMILY S9B,C DIPEPTIDYL-PEPTIDASE IV-RELATED"/>
    <property type="match status" value="1"/>
</dbReference>
<dbReference type="EMBL" id="JAAGVY010000024">
    <property type="protein sequence ID" value="NEN24354.1"/>
    <property type="molecule type" value="Genomic_DNA"/>
</dbReference>
<organism evidence="4 5">
    <name type="scientific">Cryomorpha ignava</name>
    <dbReference type="NCBI Taxonomy" id="101383"/>
    <lineage>
        <taxon>Bacteria</taxon>
        <taxon>Pseudomonadati</taxon>
        <taxon>Bacteroidota</taxon>
        <taxon>Flavobacteriia</taxon>
        <taxon>Flavobacteriales</taxon>
        <taxon>Cryomorphaceae</taxon>
        <taxon>Cryomorpha</taxon>
    </lineage>
</organism>
<dbReference type="Gene3D" id="3.40.50.1820">
    <property type="entry name" value="alpha/beta hydrolase"/>
    <property type="match status" value="1"/>
</dbReference>
<dbReference type="SUPFAM" id="SSF53474">
    <property type="entry name" value="alpha/beta-Hydrolases"/>
    <property type="match status" value="1"/>
</dbReference>
<dbReference type="InterPro" id="IPR029058">
    <property type="entry name" value="AB_hydrolase_fold"/>
</dbReference>
<dbReference type="GO" id="GO:0008239">
    <property type="term" value="F:dipeptidyl-peptidase activity"/>
    <property type="evidence" value="ECO:0007669"/>
    <property type="project" value="TreeGrafter"/>
</dbReference>
<dbReference type="AlphaFoldDB" id="A0A7K3WS96"/>
<dbReference type="InterPro" id="IPR001375">
    <property type="entry name" value="Peptidase_S9_cat"/>
</dbReference>
<gene>
    <name evidence="4" type="ORF">G3O08_12645</name>
</gene>
<dbReference type="Gene3D" id="2.140.10.30">
    <property type="entry name" value="Dipeptidylpeptidase IV, N-terminal domain"/>
    <property type="match status" value="1"/>
</dbReference>
<evidence type="ECO:0000313" key="5">
    <source>
        <dbReference type="Proteomes" id="UP000486602"/>
    </source>
</evidence>
<name>A0A7K3WS96_9FLAO</name>
<dbReference type="Pfam" id="PF00326">
    <property type="entry name" value="Peptidase_S9"/>
    <property type="match status" value="1"/>
</dbReference>
<reference evidence="4 5" key="1">
    <citation type="submission" date="2020-02" db="EMBL/GenBank/DDBJ databases">
        <title>Out from the shadows clarifying the taxonomy of the family Cryomorphaceae and related taxa by utilizing the GTDB taxonomic framework.</title>
        <authorList>
            <person name="Bowman J.P."/>
        </authorList>
    </citation>
    <scope>NUCLEOTIDE SEQUENCE [LARGE SCALE GENOMIC DNA]</scope>
    <source>
        <strain evidence="4 5">QSSC 1-22</strain>
    </source>
</reference>
<dbReference type="GO" id="GO:0006508">
    <property type="term" value="P:proteolysis"/>
    <property type="evidence" value="ECO:0007669"/>
    <property type="project" value="InterPro"/>
</dbReference>
<dbReference type="SUPFAM" id="SSF82171">
    <property type="entry name" value="DPP6 N-terminal domain-like"/>
    <property type="match status" value="1"/>
</dbReference>
<evidence type="ECO:0000256" key="1">
    <source>
        <dbReference type="SAM" id="SignalP"/>
    </source>
</evidence>
<feature type="domain" description="Dipeptidylpeptidase IV N-terminal" evidence="3">
    <location>
        <begin position="119"/>
        <end position="421"/>
    </location>
</feature>
<sequence length="713" mass="79960">MLKHFIAVIFLVFSFSIQAQELKTLDLETAVSQEYRSLYPDRLKGVEWISPTNFATIGDDGELMIRNTAGDTVRTIIASDLNPQLTKLKVDSIKSVRPYAWLDANTFLIRCGGDLVSVNTEDLTAKMYMHIPAKAENIEFSSASGYMAYTLENNVFIATSADSAIQVTNHSKESEISAGVAIHRSEFGITNGLFWSEDGKSLGFYEMDESMVTDYPLANYTPIPAEVNLIKYPMAGQKSHHAKTGIFVVGSEELVYLKTGEPLDHYLTNFTFSPDGKKAYLAEINRNQNEMKLNVYNAATGDFEKTLFTEIDAKYVEPEQPPYFPKGDGKEFLWMSERDGFNHIYSYTADGKLLKQVTKGNFDVLEINGQTTDGKTIIVTAVEGLIDRAIYAASVKSGKMKKLTAEKGSYQVTMDKGDNLMVALSSPEYGNKVTIVDVNGKVISTPLSAENPLEDYKIGEMEFPIITAADGTKLQGRLIKPYDFDASKKYPVIVYVYGGPHAQMVRNDYKGGANVWMYEAANRGYIVFTVDNRGSGNRGMKFEQAVFRNLGTVEMEDQLKGVEYLKTLPYVDADKMAVHGWSFGGFMTTSLMLRHPGVFKIGVAGGPVTDWRMYEIMYGERYMDTPEQNPEGYKIADLKNYADQLEGDLLLIHGLDDNVVVPQHSYTLLQQFVTNGKQVDFFTYPNHEHNVRGKDRVHLMTKVLDYIDLHFKE</sequence>
<comment type="caution">
    <text evidence="4">The sequence shown here is derived from an EMBL/GenBank/DDBJ whole genome shotgun (WGS) entry which is preliminary data.</text>
</comment>
<evidence type="ECO:0000259" key="2">
    <source>
        <dbReference type="Pfam" id="PF00326"/>
    </source>
</evidence>